<dbReference type="InterPro" id="IPR050703">
    <property type="entry name" value="Flavin_MAO"/>
</dbReference>
<dbReference type="SUPFAM" id="SSF51905">
    <property type="entry name" value="FAD/NAD(P)-binding domain"/>
    <property type="match status" value="1"/>
</dbReference>
<dbReference type="Gene3D" id="3.50.50.60">
    <property type="entry name" value="FAD/NAD(P)-binding domain"/>
    <property type="match status" value="2"/>
</dbReference>
<dbReference type="EMBL" id="AACPBO010000016">
    <property type="protein sequence ID" value="EAL5363971.1"/>
    <property type="molecule type" value="Genomic_DNA"/>
</dbReference>
<protein>
    <submittedName>
        <fullName evidence="3">NAD(P)/FAD-dependent oxidoreductase</fullName>
    </submittedName>
</protein>
<comment type="caution">
    <text evidence="3">The sequence shown here is derived from an EMBL/GenBank/DDBJ whole genome shotgun (WGS) entry which is preliminary data.</text>
</comment>
<comment type="similarity">
    <text evidence="1">Belongs to the flavin monoamine oxidase family.</text>
</comment>
<dbReference type="PANTHER" id="PTHR43563:SF1">
    <property type="entry name" value="AMINE OXIDASE [FLAVIN-CONTAINING] B"/>
    <property type="match status" value="1"/>
</dbReference>
<evidence type="ECO:0000256" key="1">
    <source>
        <dbReference type="ARBA" id="ARBA00005995"/>
    </source>
</evidence>
<dbReference type="InterPro" id="IPR002937">
    <property type="entry name" value="Amino_oxidase"/>
</dbReference>
<gene>
    <name evidence="3" type="ORF">DQX79_08215</name>
</gene>
<organism evidence="3">
    <name type="scientific">Campylobacter jejuni</name>
    <dbReference type="NCBI Taxonomy" id="197"/>
    <lineage>
        <taxon>Bacteria</taxon>
        <taxon>Pseudomonadati</taxon>
        <taxon>Campylobacterota</taxon>
        <taxon>Epsilonproteobacteria</taxon>
        <taxon>Campylobacterales</taxon>
        <taxon>Campylobacteraceae</taxon>
        <taxon>Campylobacter</taxon>
    </lineage>
</organism>
<evidence type="ECO:0000313" key="3">
    <source>
        <dbReference type="EMBL" id="EAL5363971.1"/>
    </source>
</evidence>
<proteinExistence type="inferred from homology"/>
<dbReference type="PANTHER" id="PTHR43563">
    <property type="entry name" value="AMINE OXIDASE"/>
    <property type="match status" value="1"/>
</dbReference>
<evidence type="ECO:0000259" key="2">
    <source>
        <dbReference type="Pfam" id="PF01593"/>
    </source>
</evidence>
<dbReference type="InterPro" id="IPR036188">
    <property type="entry name" value="FAD/NAD-bd_sf"/>
</dbReference>
<dbReference type="Pfam" id="PF01593">
    <property type="entry name" value="Amino_oxidase"/>
    <property type="match status" value="1"/>
</dbReference>
<name>A0A5T1SLX3_CAMJU</name>
<sequence length="653" mass="73835">MQRRDFLNGMALAVVAGMTPLQLLYGKDSKIEDFTKEYYPPNLLGLRGSNNKSYKYAHMLRDGDKFGFSSIKPKENYDLVIVGAGISGLAAACFYQQKFGENKKILILDNHDDFGGHARRNEIQLDEGTILSYGGSESFQSPKALYSKEVIELLKSLGVSIDELAKRFDVNFYPDLKLSRGVYFSKENFGVDKVVNGNPRKVICDDIPDSKNNGKSIENFIKDFPMTSKDKRELISLFKSNKDYLKGLSKEEKEEYMAKTSYKKFLEEKVKLSQKAITFFEGMTDDFLALGIDAISCEDARISFLPGFDKLGLDPIEGEALAEMEEPYIYHCADGNATVARLMVRKLIPTVSQKGKDMDDITLAHFDYSKLDDSNNKVRLRLNSTVIHVENTKNGTLISYINQGKKYRIKAKNVVMANYNNMIPYIIPSLPKEQKEALSKNVKTSLLHTKVIISNWEPFIKLGVHEIYSPKMPYARTKLDYPVDMGGYHHPRDPKKPICIHMVCSPLALANIQGIDLEGLDARDRARVGRNLLFTMSFEEHEKIIRGQLQGMLGTAGFNHEKDILAIVVNRWGHCYSYTENSLYDDPKIAEQTRLIARKPFGNIVIANSDSDWSAYMHSAIDQAYRAINEDFLSLKELNTTVTELKHIASAAI</sequence>
<dbReference type="AlphaFoldDB" id="A0A5T1SLX3"/>
<dbReference type="GO" id="GO:0016491">
    <property type="term" value="F:oxidoreductase activity"/>
    <property type="evidence" value="ECO:0007669"/>
    <property type="project" value="InterPro"/>
</dbReference>
<feature type="domain" description="Amine oxidase" evidence="2">
    <location>
        <begin position="531"/>
        <end position="627"/>
    </location>
</feature>
<reference evidence="3" key="1">
    <citation type="submission" date="2018-06" db="EMBL/GenBank/DDBJ databases">
        <authorList>
            <consortium name="PulseNet: The National Subtyping Network for Foodborne Disease Surveillance"/>
            <person name="Tarr C.L."/>
            <person name="Trees E."/>
            <person name="Katz L.S."/>
            <person name="Carleton-Romer H.A."/>
            <person name="Stroika S."/>
            <person name="Kucerova Z."/>
            <person name="Roache K.F."/>
            <person name="Sabol A.L."/>
            <person name="Besser J."/>
            <person name="Gerner-Smidt P."/>
        </authorList>
    </citation>
    <scope>NUCLEOTIDE SEQUENCE</scope>
    <source>
        <strain evidence="3">PNUSAC004907</strain>
    </source>
</reference>
<accession>A0A5T1SLX3</accession>
<dbReference type="Pfam" id="PF13450">
    <property type="entry name" value="NAD_binding_8"/>
    <property type="match status" value="1"/>
</dbReference>